<evidence type="ECO:0000313" key="7">
    <source>
        <dbReference type="EMBL" id="MTB96587.1"/>
    </source>
</evidence>
<keyword evidence="4" id="KW-1133">Transmembrane helix</keyword>
<dbReference type="InterPro" id="IPR013783">
    <property type="entry name" value="Ig-like_fold"/>
</dbReference>
<name>A0A6I3JEQ3_9ACTN</name>
<dbReference type="GO" id="GO:0006816">
    <property type="term" value="P:calcium ion transport"/>
    <property type="evidence" value="ECO:0007669"/>
    <property type="project" value="TreeGrafter"/>
</dbReference>
<evidence type="ECO:0000256" key="3">
    <source>
        <dbReference type="ARBA" id="ARBA00022737"/>
    </source>
</evidence>
<comment type="caution">
    <text evidence="7">The sequence shown here is derived from an EMBL/GenBank/DDBJ whole genome shotgun (WGS) entry which is preliminary data.</text>
</comment>
<feature type="domain" description="PKD" evidence="6">
    <location>
        <begin position="284"/>
        <end position="367"/>
    </location>
</feature>
<feature type="domain" description="PKD" evidence="6">
    <location>
        <begin position="578"/>
        <end position="645"/>
    </location>
</feature>
<keyword evidence="2" id="KW-0812">Transmembrane</keyword>
<proteinExistence type="predicted"/>
<dbReference type="SUPFAM" id="SSF49299">
    <property type="entry name" value="PKD domain"/>
    <property type="match status" value="6"/>
</dbReference>
<dbReference type="Proteomes" id="UP000433406">
    <property type="component" value="Unassembled WGS sequence"/>
</dbReference>
<evidence type="ECO:0000256" key="5">
    <source>
        <dbReference type="ARBA" id="ARBA00023136"/>
    </source>
</evidence>
<feature type="domain" description="PKD" evidence="6">
    <location>
        <begin position="879"/>
        <end position="953"/>
    </location>
</feature>
<keyword evidence="3" id="KW-0677">Repeat</keyword>
<keyword evidence="5" id="KW-0472">Membrane</keyword>
<reference evidence="7 8" key="1">
    <citation type="submission" date="2019-10" db="EMBL/GenBank/DDBJ databases">
        <title>Nocardioides novel species isolated from the excrement of Marmot.</title>
        <authorList>
            <person name="Zhang G."/>
        </authorList>
    </citation>
    <scope>NUCLEOTIDE SEQUENCE [LARGE SCALE GENOMIC DNA]</scope>
    <source>
        <strain evidence="8">zg-579</strain>
    </source>
</reference>
<dbReference type="SUPFAM" id="SSF63825">
    <property type="entry name" value="YWTD domain"/>
    <property type="match status" value="1"/>
</dbReference>
<dbReference type="RefSeq" id="WP_154616443.1">
    <property type="nucleotide sequence ID" value="NZ_CP053660.1"/>
</dbReference>
<dbReference type="GO" id="GO:0005261">
    <property type="term" value="F:monoatomic cation channel activity"/>
    <property type="evidence" value="ECO:0007669"/>
    <property type="project" value="TreeGrafter"/>
</dbReference>
<dbReference type="PROSITE" id="PS50093">
    <property type="entry name" value="PKD"/>
    <property type="match status" value="6"/>
</dbReference>
<dbReference type="GO" id="GO:0005886">
    <property type="term" value="C:plasma membrane"/>
    <property type="evidence" value="ECO:0007669"/>
    <property type="project" value="TreeGrafter"/>
</dbReference>
<feature type="domain" description="PKD" evidence="6">
    <location>
        <begin position="2302"/>
        <end position="2371"/>
    </location>
</feature>
<accession>A0A6I3JEQ3</accession>
<comment type="subcellular location">
    <subcellularLocation>
        <location evidence="1">Membrane</location>
        <topology evidence="1">Multi-pass membrane protein</topology>
    </subcellularLocation>
</comment>
<evidence type="ECO:0000259" key="6">
    <source>
        <dbReference type="PROSITE" id="PS50093"/>
    </source>
</evidence>
<dbReference type="InterPro" id="IPR035986">
    <property type="entry name" value="PKD_dom_sf"/>
</dbReference>
<dbReference type="InterPro" id="IPR022409">
    <property type="entry name" value="PKD/Chitinase_dom"/>
</dbReference>
<feature type="domain" description="PKD" evidence="6">
    <location>
        <begin position="2395"/>
        <end position="2460"/>
    </location>
</feature>
<dbReference type="EMBL" id="WLCI01000016">
    <property type="protein sequence ID" value="MTB96587.1"/>
    <property type="molecule type" value="Genomic_DNA"/>
</dbReference>
<evidence type="ECO:0000313" key="8">
    <source>
        <dbReference type="Proteomes" id="UP000433406"/>
    </source>
</evidence>
<dbReference type="Gene3D" id="2.60.40.10">
    <property type="entry name" value="Immunoglobulins"/>
    <property type="match status" value="8"/>
</dbReference>
<dbReference type="Pfam" id="PF18911">
    <property type="entry name" value="PKD_4"/>
    <property type="match status" value="6"/>
</dbReference>
<dbReference type="PANTHER" id="PTHR46730">
    <property type="entry name" value="POLYCYSTIN-1"/>
    <property type="match status" value="1"/>
</dbReference>
<evidence type="ECO:0000256" key="2">
    <source>
        <dbReference type="ARBA" id="ARBA00022692"/>
    </source>
</evidence>
<protein>
    <submittedName>
        <fullName evidence="7">PKD domain-containing protein</fullName>
    </submittedName>
</protein>
<dbReference type="InterPro" id="IPR000601">
    <property type="entry name" value="PKD_dom"/>
</dbReference>
<dbReference type="CDD" id="cd00146">
    <property type="entry name" value="PKD"/>
    <property type="match status" value="6"/>
</dbReference>
<gene>
    <name evidence="7" type="ORF">GGQ22_16040</name>
</gene>
<organism evidence="7 8">
    <name type="scientific">Nocardioides marmotae</name>
    <dbReference type="NCBI Taxonomy" id="2663857"/>
    <lineage>
        <taxon>Bacteria</taxon>
        <taxon>Bacillati</taxon>
        <taxon>Actinomycetota</taxon>
        <taxon>Actinomycetes</taxon>
        <taxon>Propionibacteriales</taxon>
        <taxon>Nocardioidaceae</taxon>
        <taxon>Nocardioides</taxon>
    </lineage>
</organism>
<evidence type="ECO:0000256" key="1">
    <source>
        <dbReference type="ARBA" id="ARBA00004141"/>
    </source>
</evidence>
<evidence type="ECO:0000256" key="4">
    <source>
        <dbReference type="ARBA" id="ARBA00022989"/>
    </source>
</evidence>
<dbReference type="PANTHER" id="PTHR46730:SF1">
    <property type="entry name" value="PLAT DOMAIN-CONTAINING PROTEIN"/>
    <property type="match status" value="1"/>
</dbReference>
<sequence length="2470" mass="252048">MGELVSLHSAWRPAPTPPPSAASTPTRAPRALGSRLLTALVSVLALVLPVLAVTAVGTAPAQAAPGVVGFVAADSTAGNRTAHTVRVPAGVQAGDALVLTLTTGSTGEAFTDTLPGWTLVESRDGNGIRGRAWTRTATAADAGTNVTVTTSAYMKSVIGIAAYRSTGAAAVVESTVGGSDASGTSHTTPSVPVTAAGSWLVSVWSEKSSSALAWTLPAGTTSRTTATGTGSGKISAVLGDSAGPVAAGSPTTRTATTDVAASRTVLFSLVVAPGEVADPVNTAPAAAFSSTCDQLTCTFNATGSTDADGDDLTYAWTFGDGQTGTGATPTHTYAADGTRTVTLTVSDGTATGTVSRAVTASAAVAQGQVSFVAAASTNGSRTNHRVVVPSTVQAGDVLVAFLTINSGTPTIGAPAGWTQLQARDGDGLRARTWTKVATAADAGADVTPTTSTTVKAVVGVAAYRSTGGADITASAIGGSNTSGSSHTTPAVPVARPNSWLVSIWSEKSSTTATWTLPTGATQRTTNAATGTGRISAVLADSGAAVPVGTAAGRTATTSAAVSRTALSSIVIGPDQEEPNRAPTASFTSSCDALTCAFDASASTDPDGDQLTYTWSFGDGATGTGRTAQHAYTGPGSRTVRLVVGDGTTTDDAEGTVDPQPAVVQGDISFVGAASSQGARTNHSVRIPTAVQAGDVMVLFLTTNDSVTAVTAPAGWTQLGARDGNGIRGRTWTKVATAADAGTNVIPTTSETVKAVAGLAAYRGDDLSVSGSAIGGSNTSGTSHTTPTVTVPAANSWLVGIWSEKSSTTATWTLPTTATQRTTNAATGSGRISAVLGDSAGPVPVGTAAGRTATTSVAVSRSMLASVVLSPGQAPPNQLPDAAFTSSCDALVCSFDATGSTDADGDPLTYSWAFGDGQTGTGASVQHTYAAAGSRTVTLTVSDGTDTDTATASVSPTSGVVQGSVSFVGSASTAGNRSAHAVRIPATIKPLDRLVLFLTSNSTEVALPTAIPGWTLLQSRDGNGIRGRVWTRSATPTDVGADVTVSTASFIKSAMSVAAYRSTGTGQVSASAIGGSNVSGTSHTTPSVPVSGARSWLVNVWSEKSSTDGTTWTLPAGATQRSTAAATGSGKVSIVLGDSAGEVPVGTAAGRTATTSSAATRTMLYSVVLDPGTDASTTNEAPTADFVAGCSGLTCEFDASRSFDPDEDQLTYTWDFGDGSTGDGVDPAHTYATNGQRTVRLTVSDGAEQDVETRTVATSPISPAPGHARLVPDVPRTNMPYIGNGEIWDIEFVGNRAYVAGTFTSIANRANGNNTTYQQAGLAAFDATTGLVDPSFRPVFGNGGVEAVEASPDGTKLFIGGSFGTINGVSRKALARIDPATGAAITTFQANGNGKVQELAVTNTTVYAGGRFSLINNVPRGALVAVDPTTGEVRSDFVNNLSGGIGTNGDLTVQRLKLTRDEGRLLVVHTGRQVNGQDRYGIAIINTRTNQLTPWRSRLWEENLQYVGGIQRIYGGDISPDGTWFAVSSGSGGDRPPINDTIIAYPIDGGDNMQPLWISRAFDSVYSVAISEQAVYIGGHFAWNESPTSPQPWPGLDDQGYGTGQGLSGYGLGDAVVRREHLGALNPADGTALEWNPTSNSYEGNKHIELTPRGLWTGGDATTQGEYNVGGLAFFDFSSVPASNGVETTIVDPIEGRIKPVAESFTVSGTASAANGVRSVQVEIMDRGSRRYLNDDLTTWGSTSSNTIEATLAQPGGPSTAWTLPLTVANNRELKISARAISTSGGQDPSKATKKFETFGTADQAPNTSVSGPAGSLVNTRTFTITGTATDDVGVSSLSLALKDSQNRYLQANGTATATYNAFRVTPDVVGGVSTTWSFEVTVPYEDTWTAQVRATDTAGQGDLDTADRSWLVAENAVAPTVTISQPAAMTPPTAVGTVQVAPGQPVTFSGTASDDQNLAFVEITLRNTTTRENLAADGTWGVDVIAGQYRISPVNIPGATYAWSWTTPFNLKPGSYTFSVSAQDDLGLSTANAMQGRLNLAAQIAGDAPPDGRLNVTGTITGGQTLRLDLAGSATDDKGVAEVRIALEDQDTNRYLQPDGTMGAAFATRNAVLATPGGTSTTFTLPIDLPTQGDWAVTAYAYDTAGQQDTSTTGATARYRIYPGDQPPALTENLFAPVEGATFPDGKIFISGRAEDDQAMQRVEVAVVNAAGQYMSSSGTFTSTTQSWRAAFLNSPGTPGSNFSYTTPVIPAGAYTVRARAVDQHDQVTAVPIERRVTVTVPDGNLPPVPSFTVACSQNVCTFDARGSTDENPTALTYSWNFGNGSGSGAVVTRTYTAAGTYTVTLTARDEWGTTATTTQTLTITEPTTNQPPNAVFNVPACTNLSCNFSAGGSTDPNTGDTLTYRWSWGDGTADSTASSATHAFAAAGTYTVTLTVTDGWGKATTATRSVTVTAAPAPTGRIAAKEVGA</sequence>
<keyword evidence="8" id="KW-1185">Reference proteome</keyword>
<feature type="domain" description="PKD" evidence="6">
    <location>
        <begin position="1177"/>
        <end position="1246"/>
    </location>
</feature>
<dbReference type="GO" id="GO:0005975">
    <property type="term" value="P:carbohydrate metabolic process"/>
    <property type="evidence" value="ECO:0007669"/>
    <property type="project" value="UniProtKB-ARBA"/>
</dbReference>
<dbReference type="SMART" id="SM00089">
    <property type="entry name" value="PKD"/>
    <property type="match status" value="6"/>
</dbReference>